<dbReference type="PROSITE" id="PS50885">
    <property type="entry name" value="HAMP"/>
    <property type="match status" value="1"/>
</dbReference>
<evidence type="ECO:0000256" key="5">
    <source>
        <dbReference type="ARBA" id="ARBA00022679"/>
    </source>
</evidence>
<dbReference type="Pfam" id="PF00512">
    <property type="entry name" value="HisKA"/>
    <property type="match status" value="1"/>
</dbReference>
<comment type="catalytic activity">
    <reaction evidence="1">
        <text>ATP + protein L-histidine = ADP + protein N-phospho-L-histidine.</text>
        <dbReference type="EC" id="2.7.13.3"/>
    </reaction>
</comment>
<dbReference type="Gene3D" id="6.10.340.10">
    <property type="match status" value="1"/>
</dbReference>
<feature type="transmembrane region" description="Helical" evidence="11">
    <location>
        <begin position="15"/>
        <end position="34"/>
    </location>
</feature>
<keyword evidence="4" id="KW-0597">Phosphoprotein</keyword>
<evidence type="ECO:0000256" key="11">
    <source>
        <dbReference type="SAM" id="Phobius"/>
    </source>
</evidence>
<dbReference type="GO" id="GO:0000155">
    <property type="term" value="F:phosphorelay sensor kinase activity"/>
    <property type="evidence" value="ECO:0007669"/>
    <property type="project" value="InterPro"/>
</dbReference>
<dbReference type="PANTHER" id="PTHR45436:SF5">
    <property type="entry name" value="SENSOR HISTIDINE KINASE TRCS"/>
    <property type="match status" value="1"/>
</dbReference>
<dbReference type="InterPro" id="IPR036097">
    <property type="entry name" value="HisK_dim/P_sf"/>
</dbReference>
<sequence length="473" mass="51320">MCWPSSKYSLRWRLAFSYAAVSMVVTALLTGMAVQTSMNKSMASQKEKSLSSIAGIEAAFSNSLISSLDPAKSAKQLGLSAGGRIFWLGPDDRVRVDGYGDTSLSGRLLPLPSQLQNPTATNTDIFDSGESWIAYTTTPLRIKEKSSGRLLLIQDLSSLRHEYDELRQRLWLLGGMVSIIIAALGILLADSMSRPLEELTGAIERVQAGKLKQSVPVTGSLETVALAEAFNKMAARVASLDEQRRAFIADAAHELRTPLASLQVLAEGINQNAGANPKELNAFVRQTDRLSRLVNSLLLLARLDNPEFHITKVPLLVTNLIEEAIWVIKPLAAERQIKLNIESSGEILIVGDPDWLHRALINVLSNAVYYTPVGGLIHLKAELKHSLAYIIIKDSGPGVSPEVLAQLGTRFYRPTAARERSSGGTGLGLSIVKEILNIHKGQLEFLSSPDGGLIVRMIIPVISSEVSNSVTTL</sequence>
<keyword evidence="7" id="KW-0418">Kinase</keyword>
<organism evidence="14 15">
    <name type="scientific">Heliobacterium mobile</name>
    <name type="common">Heliobacillus mobilis</name>
    <dbReference type="NCBI Taxonomy" id="28064"/>
    <lineage>
        <taxon>Bacteria</taxon>
        <taxon>Bacillati</taxon>
        <taxon>Bacillota</taxon>
        <taxon>Clostridia</taxon>
        <taxon>Eubacteriales</taxon>
        <taxon>Heliobacteriaceae</taxon>
        <taxon>Heliobacterium</taxon>
    </lineage>
</organism>
<dbReference type="PROSITE" id="PS50109">
    <property type="entry name" value="HIS_KIN"/>
    <property type="match status" value="1"/>
</dbReference>
<dbReference type="SUPFAM" id="SSF47384">
    <property type="entry name" value="Homodimeric domain of signal transducing histidine kinase"/>
    <property type="match status" value="1"/>
</dbReference>
<evidence type="ECO:0000256" key="1">
    <source>
        <dbReference type="ARBA" id="ARBA00000085"/>
    </source>
</evidence>
<dbReference type="Gene3D" id="1.10.287.130">
    <property type="match status" value="1"/>
</dbReference>
<comment type="caution">
    <text evidence="14">The sequence shown here is derived from an EMBL/GenBank/DDBJ whole genome shotgun (WGS) entry which is preliminary data.</text>
</comment>
<keyword evidence="9" id="KW-0902">Two-component regulatory system</keyword>
<dbReference type="PANTHER" id="PTHR45436">
    <property type="entry name" value="SENSOR HISTIDINE KINASE YKOH"/>
    <property type="match status" value="1"/>
</dbReference>
<dbReference type="SMART" id="SM00304">
    <property type="entry name" value="HAMP"/>
    <property type="match status" value="1"/>
</dbReference>
<dbReference type="SMART" id="SM00387">
    <property type="entry name" value="HATPase_c"/>
    <property type="match status" value="1"/>
</dbReference>
<evidence type="ECO:0000313" key="15">
    <source>
        <dbReference type="Proteomes" id="UP000430670"/>
    </source>
</evidence>
<feature type="domain" description="HAMP" evidence="13">
    <location>
        <begin position="190"/>
        <end position="242"/>
    </location>
</feature>
<evidence type="ECO:0000256" key="2">
    <source>
        <dbReference type="ARBA" id="ARBA00004370"/>
    </source>
</evidence>
<dbReference type="Pfam" id="PF02518">
    <property type="entry name" value="HATPase_c"/>
    <property type="match status" value="1"/>
</dbReference>
<keyword evidence="5" id="KW-0808">Transferase</keyword>
<dbReference type="CDD" id="cd00075">
    <property type="entry name" value="HATPase"/>
    <property type="match status" value="1"/>
</dbReference>
<dbReference type="SMART" id="SM00388">
    <property type="entry name" value="HisKA"/>
    <property type="match status" value="1"/>
</dbReference>
<dbReference type="Proteomes" id="UP000430670">
    <property type="component" value="Unassembled WGS sequence"/>
</dbReference>
<dbReference type="Pfam" id="PF00672">
    <property type="entry name" value="HAMP"/>
    <property type="match status" value="1"/>
</dbReference>
<dbReference type="InterPro" id="IPR004358">
    <property type="entry name" value="Sig_transdc_His_kin-like_C"/>
</dbReference>
<evidence type="ECO:0000259" key="12">
    <source>
        <dbReference type="PROSITE" id="PS50109"/>
    </source>
</evidence>
<dbReference type="GO" id="GO:0005886">
    <property type="term" value="C:plasma membrane"/>
    <property type="evidence" value="ECO:0007669"/>
    <property type="project" value="TreeGrafter"/>
</dbReference>
<keyword evidence="10 11" id="KW-0472">Membrane</keyword>
<evidence type="ECO:0000313" key="14">
    <source>
        <dbReference type="EMBL" id="MTV48374.1"/>
    </source>
</evidence>
<dbReference type="InterPro" id="IPR036890">
    <property type="entry name" value="HATPase_C_sf"/>
</dbReference>
<keyword evidence="6 11" id="KW-0812">Transmembrane</keyword>
<comment type="subcellular location">
    <subcellularLocation>
        <location evidence="2">Membrane</location>
    </subcellularLocation>
</comment>
<accession>A0A6I3SHM2</accession>
<feature type="domain" description="Histidine kinase" evidence="12">
    <location>
        <begin position="250"/>
        <end position="463"/>
    </location>
</feature>
<dbReference type="SUPFAM" id="SSF158472">
    <property type="entry name" value="HAMP domain-like"/>
    <property type="match status" value="1"/>
</dbReference>
<keyword evidence="8 11" id="KW-1133">Transmembrane helix</keyword>
<gene>
    <name evidence="14" type="ORF">GJ688_05180</name>
</gene>
<dbReference type="InterPro" id="IPR050428">
    <property type="entry name" value="TCS_sensor_his_kinase"/>
</dbReference>
<evidence type="ECO:0000256" key="9">
    <source>
        <dbReference type="ARBA" id="ARBA00023012"/>
    </source>
</evidence>
<evidence type="ECO:0000256" key="6">
    <source>
        <dbReference type="ARBA" id="ARBA00022692"/>
    </source>
</evidence>
<proteinExistence type="predicted"/>
<dbReference type="EC" id="2.7.13.3" evidence="3"/>
<dbReference type="InterPro" id="IPR005467">
    <property type="entry name" value="His_kinase_dom"/>
</dbReference>
<dbReference type="EMBL" id="WNKU01000004">
    <property type="protein sequence ID" value="MTV48374.1"/>
    <property type="molecule type" value="Genomic_DNA"/>
</dbReference>
<dbReference type="CDD" id="cd00082">
    <property type="entry name" value="HisKA"/>
    <property type="match status" value="1"/>
</dbReference>
<dbReference type="InterPro" id="IPR003661">
    <property type="entry name" value="HisK_dim/P_dom"/>
</dbReference>
<dbReference type="AlphaFoldDB" id="A0A6I3SHM2"/>
<dbReference type="CDD" id="cd06225">
    <property type="entry name" value="HAMP"/>
    <property type="match status" value="1"/>
</dbReference>
<evidence type="ECO:0000256" key="3">
    <source>
        <dbReference type="ARBA" id="ARBA00012438"/>
    </source>
</evidence>
<dbReference type="InterPro" id="IPR003660">
    <property type="entry name" value="HAMP_dom"/>
</dbReference>
<dbReference type="SUPFAM" id="SSF55874">
    <property type="entry name" value="ATPase domain of HSP90 chaperone/DNA topoisomerase II/histidine kinase"/>
    <property type="match status" value="1"/>
</dbReference>
<feature type="transmembrane region" description="Helical" evidence="11">
    <location>
        <begin position="170"/>
        <end position="189"/>
    </location>
</feature>
<dbReference type="OrthoDB" id="112712at2"/>
<keyword evidence="15" id="KW-1185">Reference proteome</keyword>
<evidence type="ECO:0000256" key="8">
    <source>
        <dbReference type="ARBA" id="ARBA00022989"/>
    </source>
</evidence>
<reference evidence="14 15" key="1">
    <citation type="submission" date="2019-11" db="EMBL/GenBank/DDBJ databases">
        <title>Whole-genome sequence of a the green, strictly anaerobic photosynthetic bacterium Heliobacillus mobilis DSM 6151.</title>
        <authorList>
            <person name="Kyndt J.A."/>
            <person name="Meyer T.E."/>
        </authorList>
    </citation>
    <scope>NUCLEOTIDE SEQUENCE [LARGE SCALE GENOMIC DNA]</scope>
    <source>
        <strain evidence="14 15">DSM 6151</strain>
    </source>
</reference>
<name>A0A6I3SHM2_HELMO</name>
<evidence type="ECO:0000259" key="13">
    <source>
        <dbReference type="PROSITE" id="PS50885"/>
    </source>
</evidence>
<evidence type="ECO:0000256" key="7">
    <source>
        <dbReference type="ARBA" id="ARBA00022777"/>
    </source>
</evidence>
<dbReference type="PRINTS" id="PR00344">
    <property type="entry name" value="BCTRLSENSOR"/>
</dbReference>
<dbReference type="InterPro" id="IPR003594">
    <property type="entry name" value="HATPase_dom"/>
</dbReference>
<protein>
    <recommendedName>
        <fullName evidence="3">histidine kinase</fullName>
        <ecNumber evidence="3">2.7.13.3</ecNumber>
    </recommendedName>
</protein>
<evidence type="ECO:0000256" key="10">
    <source>
        <dbReference type="ARBA" id="ARBA00023136"/>
    </source>
</evidence>
<evidence type="ECO:0000256" key="4">
    <source>
        <dbReference type="ARBA" id="ARBA00022553"/>
    </source>
</evidence>
<dbReference type="Gene3D" id="3.30.565.10">
    <property type="entry name" value="Histidine kinase-like ATPase, C-terminal domain"/>
    <property type="match status" value="1"/>
</dbReference>